<feature type="chain" id="PRO_5003841097" evidence="1">
    <location>
        <begin position="21"/>
        <end position="819"/>
    </location>
</feature>
<protein>
    <submittedName>
        <fullName evidence="3">Por secretion system C-terminal sorting domain-containing protein</fullName>
    </submittedName>
</protein>
<dbReference type="Proteomes" id="UP000006044">
    <property type="component" value="Unassembled WGS sequence"/>
</dbReference>
<reference evidence="3 4" key="1">
    <citation type="submission" date="2012-08" db="EMBL/GenBank/DDBJ databases">
        <title>The Genome Sequence of Barnesiella intestinihominis YIT 11860.</title>
        <authorList>
            <consortium name="The Broad Institute Genome Sequencing Platform"/>
            <person name="Earl A."/>
            <person name="Ward D."/>
            <person name="Feldgarden M."/>
            <person name="Gevers D."/>
            <person name="Morotomi M."/>
            <person name="Walker B."/>
            <person name="Young S.K."/>
            <person name="Zeng Q."/>
            <person name="Gargeya S."/>
            <person name="Fitzgerald M."/>
            <person name="Haas B."/>
            <person name="Abouelleil A."/>
            <person name="Alvarado L."/>
            <person name="Arachchi H.M."/>
            <person name="Berlin A.M."/>
            <person name="Chapman S.B."/>
            <person name="Goldberg J."/>
            <person name="Griggs A."/>
            <person name="Gujja S."/>
            <person name="Hansen M."/>
            <person name="Howarth C."/>
            <person name="Imamovic A."/>
            <person name="Larimer J."/>
            <person name="McCowen C."/>
            <person name="Montmayeur A."/>
            <person name="Murphy C."/>
            <person name="Neiman D."/>
            <person name="Pearson M."/>
            <person name="Priest M."/>
            <person name="Roberts A."/>
            <person name="Saif S."/>
            <person name="Shea T."/>
            <person name="Sisk P."/>
            <person name="Sykes S."/>
            <person name="Wortman J."/>
            <person name="Nusbaum C."/>
            <person name="Birren B."/>
        </authorList>
    </citation>
    <scope>NUCLEOTIDE SEQUENCE [LARGE SCALE GENOMIC DNA]</scope>
    <source>
        <strain evidence="3 4">YIT 11860</strain>
    </source>
</reference>
<dbReference type="InterPro" id="IPR018711">
    <property type="entry name" value="NAGPA"/>
</dbReference>
<gene>
    <name evidence="3" type="ORF">HMPREF9448_00354</name>
</gene>
<dbReference type="GeneID" id="77847708"/>
<accession>K0XEC3</accession>
<dbReference type="eggNOG" id="COG4632">
    <property type="taxonomic scope" value="Bacteria"/>
</dbReference>
<evidence type="ECO:0000313" key="3">
    <source>
        <dbReference type="EMBL" id="EJZ66179.1"/>
    </source>
</evidence>
<dbReference type="OrthoDB" id="9809781at2"/>
<feature type="signal peptide" evidence="1">
    <location>
        <begin position="1"/>
        <end position="20"/>
    </location>
</feature>
<dbReference type="RefSeq" id="WP_008860853.1">
    <property type="nucleotide sequence ID" value="NZ_JH815203.1"/>
</dbReference>
<sequence>MKKNLTLFVFIVIGIFSVTAAAPNWGVADTLEHYEIGPGIEYIKIRYESVPLTLWATTIDMTNPYNVIEQVQSNNSVPDLKRELVQDMSKRLTTPGHKVCAAFNHDFFSYDEGVCIGLNISNGVISMPAGSGRSTFAITQDKTASVFFPVPECKAISASGDEVTIDHFNWGAETIRNGDCVLFTNMNSLNLDAEGRYIKIRPRSNWIVNGTPTVCDVLEVSDLPLQTSDTDFVLYLRNTKLNSLPDIKVGEEITISQKLVAGKFGTPPDNILQAFHGYPSIAYEGKLHDGEYNDFENGREYETSCRTMAGMSQDGKTVYFVATELSENSAGINCIDIANWMLAHGVWNVVNFDSGGSTAIVVDHTMLNLPGRGSLRPVMDGVLLVSTAPEDNGVAHYSFSKTQLNVPIISLASLTLISQNKYKDVIERNVEVEGFAFRCEPAELGWVDKEAVFHAGKTVMSGKIIAEKNGITAELSVSTRPVQDIHIAADEILIDSVRPYRINLEGNINGQVYTLDPAAFAWTSSNPSCCRIENGILKGIENGETSLVGTLDTITVGLKVTVEVTPETLVHENFSDLSDFPLSSTVSNTLSISHEELPTGWPDGAVLQFDQKTGRNPYVEMGKSYRLYSLPDSISLQLNLSKEALAAIKHIRFDFTHKNGKSYWQPEYIPSDTGDQTIVWAFSKNGIAFPTEDFPLTLEAIRFVLNPGSRSEITIPLRELKAYYPVKANSAINNVYTENNFAWITAEGELRLHYNLQQTGSADISIWTTAGQQISEYISNRELPGTYTYNISDRFLSPGIYILTIRANGKNQSLKFRVK</sequence>
<dbReference type="AlphaFoldDB" id="K0XEC3"/>
<proteinExistence type="predicted"/>
<evidence type="ECO:0000256" key="1">
    <source>
        <dbReference type="SAM" id="SignalP"/>
    </source>
</evidence>
<dbReference type="Pfam" id="PF09992">
    <property type="entry name" value="NAGPA"/>
    <property type="match status" value="1"/>
</dbReference>
<feature type="domain" description="Phosphodiester glycosidase" evidence="2">
    <location>
        <begin position="262"/>
        <end position="384"/>
    </location>
</feature>
<dbReference type="STRING" id="742726.HMPREF9448_00354"/>
<evidence type="ECO:0000259" key="2">
    <source>
        <dbReference type="Pfam" id="PF09992"/>
    </source>
</evidence>
<organism evidence="3 4">
    <name type="scientific">Barnesiella intestinihominis YIT 11860</name>
    <dbReference type="NCBI Taxonomy" id="742726"/>
    <lineage>
        <taxon>Bacteria</taxon>
        <taxon>Pseudomonadati</taxon>
        <taxon>Bacteroidota</taxon>
        <taxon>Bacteroidia</taxon>
        <taxon>Bacteroidales</taxon>
        <taxon>Barnesiellaceae</taxon>
        <taxon>Barnesiella</taxon>
    </lineage>
</organism>
<evidence type="ECO:0000313" key="4">
    <source>
        <dbReference type="Proteomes" id="UP000006044"/>
    </source>
</evidence>
<name>K0XEC3_9BACT</name>
<comment type="caution">
    <text evidence="3">The sequence shown here is derived from an EMBL/GenBank/DDBJ whole genome shotgun (WGS) entry which is preliminary data.</text>
</comment>
<dbReference type="PANTHER" id="PTHR40446:SF2">
    <property type="entry name" value="N-ACETYLGLUCOSAMINE-1-PHOSPHODIESTER ALPHA-N-ACETYLGLUCOSAMINIDASE"/>
    <property type="match status" value="1"/>
</dbReference>
<keyword evidence="4" id="KW-1185">Reference proteome</keyword>
<keyword evidence="1" id="KW-0732">Signal</keyword>
<dbReference type="PANTHER" id="PTHR40446">
    <property type="entry name" value="N-ACETYLGLUCOSAMINE-1-PHOSPHODIESTER ALPHA-N-ACETYLGLUCOSAMINIDASE"/>
    <property type="match status" value="1"/>
</dbReference>
<dbReference type="HOGENOM" id="CLU_018475_0_0_10"/>
<dbReference type="EMBL" id="ADLE01000001">
    <property type="protein sequence ID" value="EJZ66179.1"/>
    <property type="molecule type" value="Genomic_DNA"/>
</dbReference>